<evidence type="ECO:0000259" key="1">
    <source>
        <dbReference type="Pfam" id="PF01610"/>
    </source>
</evidence>
<organism evidence="2 3">
    <name type="scientific">Tessaracoccus flavescens</name>
    <dbReference type="NCBI Taxonomy" id="399497"/>
    <lineage>
        <taxon>Bacteria</taxon>
        <taxon>Bacillati</taxon>
        <taxon>Actinomycetota</taxon>
        <taxon>Actinomycetes</taxon>
        <taxon>Propionibacteriales</taxon>
        <taxon>Propionibacteriaceae</taxon>
        <taxon>Tessaracoccus</taxon>
    </lineage>
</organism>
<protein>
    <recommendedName>
        <fullName evidence="1">Transposase IS204/IS1001/IS1096/IS1165 DDE domain-containing protein</fullName>
    </recommendedName>
</protein>
<reference evidence="2 3" key="1">
    <citation type="journal article" date="2008" name="Int. J. Syst. Evol. Microbiol.">
        <title>Tessaracoccus flavescens sp. nov., isolated from marine sediment.</title>
        <authorList>
            <person name="Lee D.W."/>
            <person name="Lee S.D."/>
        </authorList>
    </citation>
    <scope>NUCLEOTIDE SEQUENCE [LARGE SCALE GENOMIC DNA]</scope>
    <source>
        <strain evidence="2 3">SST-39T</strain>
    </source>
</reference>
<feature type="domain" description="Transposase IS204/IS1001/IS1096/IS1165 DDE" evidence="1">
    <location>
        <begin position="10"/>
        <end position="115"/>
    </location>
</feature>
<dbReference type="OrthoDB" id="3238779at2"/>
<dbReference type="RefSeq" id="WP_077347806.1">
    <property type="nucleotide sequence ID" value="NZ_CP019607.1"/>
</dbReference>
<proteinExistence type="predicted"/>
<dbReference type="Proteomes" id="UP000188235">
    <property type="component" value="Chromosome"/>
</dbReference>
<dbReference type="InterPro" id="IPR002560">
    <property type="entry name" value="Transposase_DDE"/>
</dbReference>
<name>A0A1Q2CV55_9ACTN</name>
<sequence length="131" mass="14685">MKSRQAKVLTDDRHVAFQITWIVYQTVIDAYQADQPAEGKTIMTRVIDQLKTGVPVGLDELRSLGQTLQRRRDDILAFFDHPGTSNGPTEAINGLLEHLRGTARGFRNIVNYIARCLLDAGGFRPLIHSLL</sequence>
<dbReference type="STRING" id="399497.BW733_03100"/>
<evidence type="ECO:0000313" key="2">
    <source>
        <dbReference type="EMBL" id="AQP49976.1"/>
    </source>
</evidence>
<accession>A0A1Q2CV55</accession>
<dbReference type="AlphaFoldDB" id="A0A1Q2CV55"/>
<keyword evidence="3" id="KW-1185">Reference proteome</keyword>
<evidence type="ECO:0000313" key="3">
    <source>
        <dbReference type="Proteomes" id="UP000188235"/>
    </source>
</evidence>
<gene>
    <name evidence="2" type="ORF">BW733_03100</name>
</gene>
<dbReference type="KEGG" id="tfa:BW733_03100"/>
<dbReference type="Pfam" id="PF01610">
    <property type="entry name" value="DDE_Tnp_ISL3"/>
    <property type="match status" value="1"/>
</dbReference>
<dbReference type="EMBL" id="CP019607">
    <property type="protein sequence ID" value="AQP49976.1"/>
    <property type="molecule type" value="Genomic_DNA"/>
</dbReference>